<dbReference type="RefSeq" id="WP_145430171.1">
    <property type="nucleotide sequence ID" value="NZ_CP036339.1"/>
</dbReference>
<comment type="function">
    <text evidence="2">Catalyzes the phosphorylation of D-fructose 6-phosphate, the first committing step of glycolysis. Uses inorganic phosphate (PPi) as phosphoryl donor instead of ATP like common ATP-dependent phosphofructokinases (ATP-PFKs), which renders the reaction reversible, and can thus function both in glycolysis and gluconeogenesis. Consistently, PPi-PFK can replace the enzymes of both the forward (ATP-PFK) and reverse (fructose-bisphosphatase (FBPase)) reactions.</text>
</comment>
<keyword evidence="5" id="KW-0547">Nucleotide-binding</keyword>
<dbReference type="GO" id="GO:0005737">
    <property type="term" value="C:cytoplasm"/>
    <property type="evidence" value="ECO:0007669"/>
    <property type="project" value="UniProtKB-ARBA"/>
</dbReference>
<dbReference type="EMBL" id="CP036339">
    <property type="protein sequence ID" value="QDT71082.1"/>
    <property type="molecule type" value="Genomic_DNA"/>
</dbReference>
<dbReference type="EC" id="2.7.1.11" evidence="14"/>
<keyword evidence="9" id="KW-0324">Glycolysis</keyword>
<keyword evidence="3 14" id="KW-0808">Transferase</keyword>
<dbReference type="KEGG" id="llh:I41_02370"/>
<dbReference type="InterPro" id="IPR000023">
    <property type="entry name" value="Phosphofructokinase_dom"/>
</dbReference>
<name>A0A517TRS8_9BACT</name>
<evidence type="ECO:0000256" key="4">
    <source>
        <dbReference type="ARBA" id="ARBA00022723"/>
    </source>
</evidence>
<comment type="catalytic activity">
    <reaction evidence="12">
        <text>beta-D-fructose 6-phosphate + diphosphate = beta-D-fructose 1,6-bisphosphate + phosphate + H(+)</text>
        <dbReference type="Rhea" id="RHEA:13613"/>
        <dbReference type="ChEBI" id="CHEBI:15378"/>
        <dbReference type="ChEBI" id="CHEBI:32966"/>
        <dbReference type="ChEBI" id="CHEBI:33019"/>
        <dbReference type="ChEBI" id="CHEBI:43474"/>
        <dbReference type="ChEBI" id="CHEBI:57634"/>
        <dbReference type="EC" id="2.7.1.90"/>
    </reaction>
</comment>
<accession>A0A517TRS8</accession>
<evidence type="ECO:0000256" key="9">
    <source>
        <dbReference type="ARBA" id="ARBA00023152"/>
    </source>
</evidence>
<keyword evidence="6 14" id="KW-0418">Kinase</keyword>
<dbReference type="FunFam" id="3.40.50.450:FF:000002">
    <property type="entry name" value="ATP-dependent 6-phosphofructokinase"/>
    <property type="match status" value="1"/>
</dbReference>
<keyword evidence="7" id="KW-0067">ATP-binding</keyword>
<dbReference type="Proteomes" id="UP000317909">
    <property type="component" value="Chromosome"/>
</dbReference>
<evidence type="ECO:0000256" key="6">
    <source>
        <dbReference type="ARBA" id="ARBA00022777"/>
    </source>
</evidence>
<dbReference type="InterPro" id="IPR050929">
    <property type="entry name" value="PFKA"/>
</dbReference>
<dbReference type="PRINTS" id="PR00476">
    <property type="entry name" value="PHFRCTKINASE"/>
</dbReference>
<dbReference type="InterPro" id="IPR022953">
    <property type="entry name" value="ATP_PFK"/>
</dbReference>
<evidence type="ECO:0000259" key="13">
    <source>
        <dbReference type="Pfam" id="PF00365"/>
    </source>
</evidence>
<dbReference type="PIRSF" id="PIRSF000534">
    <property type="entry name" value="PPi_PFK_TP0108"/>
    <property type="match status" value="1"/>
</dbReference>
<evidence type="ECO:0000256" key="11">
    <source>
        <dbReference type="ARBA" id="ARBA00048070"/>
    </source>
</evidence>
<keyword evidence="4" id="KW-0479">Metal-binding</keyword>
<evidence type="ECO:0000313" key="14">
    <source>
        <dbReference type="EMBL" id="QDT71082.1"/>
    </source>
</evidence>
<dbReference type="GO" id="GO:0005524">
    <property type="term" value="F:ATP binding"/>
    <property type="evidence" value="ECO:0007669"/>
    <property type="project" value="UniProtKB-KW"/>
</dbReference>
<keyword evidence="8" id="KW-0460">Magnesium</keyword>
<protein>
    <submittedName>
        <fullName evidence="14">6-phosphofructokinase 1</fullName>
        <ecNumber evidence="14">2.7.1.11</ecNumber>
    </submittedName>
</protein>
<dbReference type="GO" id="GO:0047334">
    <property type="term" value="F:diphosphate-fructose-6-phosphate 1-phosphotransferase activity"/>
    <property type="evidence" value="ECO:0007669"/>
    <property type="project" value="UniProtKB-EC"/>
</dbReference>
<dbReference type="UniPathway" id="UPA00109">
    <property type="reaction ID" value="UER00182"/>
</dbReference>
<keyword evidence="15" id="KW-1185">Reference proteome</keyword>
<dbReference type="InterPro" id="IPR012004">
    <property type="entry name" value="PyroP-dep_PFK_TP0108"/>
</dbReference>
<evidence type="ECO:0000256" key="1">
    <source>
        <dbReference type="ARBA" id="ARBA00001946"/>
    </source>
</evidence>
<dbReference type="PANTHER" id="PTHR45770">
    <property type="entry name" value="ATP-DEPENDENT 6-PHOSPHOFRUCTOKINASE 1"/>
    <property type="match status" value="1"/>
</dbReference>
<evidence type="ECO:0000256" key="2">
    <source>
        <dbReference type="ARBA" id="ARBA00003138"/>
    </source>
</evidence>
<comment type="similarity">
    <text evidence="10">Belongs to the phosphofructokinase type A (PFKA) family.</text>
</comment>
<organism evidence="14 15">
    <name type="scientific">Lacipirellula limnantheis</name>
    <dbReference type="NCBI Taxonomy" id="2528024"/>
    <lineage>
        <taxon>Bacteria</taxon>
        <taxon>Pseudomonadati</taxon>
        <taxon>Planctomycetota</taxon>
        <taxon>Planctomycetia</taxon>
        <taxon>Pirellulales</taxon>
        <taxon>Lacipirellulaceae</taxon>
        <taxon>Lacipirellula</taxon>
    </lineage>
</organism>
<evidence type="ECO:0000313" key="15">
    <source>
        <dbReference type="Proteomes" id="UP000317909"/>
    </source>
</evidence>
<dbReference type="AlphaFoldDB" id="A0A517TRS8"/>
<dbReference type="OrthoDB" id="9802503at2"/>
<comment type="cofactor">
    <cofactor evidence="1">
        <name>Mg(2+)</name>
        <dbReference type="ChEBI" id="CHEBI:18420"/>
    </cofactor>
</comment>
<evidence type="ECO:0000256" key="5">
    <source>
        <dbReference type="ARBA" id="ARBA00022741"/>
    </source>
</evidence>
<comment type="catalytic activity">
    <reaction evidence="11">
        <text>beta-D-fructose 6-phosphate + ATP = beta-D-fructose 1,6-bisphosphate + ADP + H(+)</text>
        <dbReference type="Rhea" id="RHEA:16109"/>
        <dbReference type="ChEBI" id="CHEBI:15378"/>
        <dbReference type="ChEBI" id="CHEBI:30616"/>
        <dbReference type="ChEBI" id="CHEBI:32966"/>
        <dbReference type="ChEBI" id="CHEBI:57634"/>
        <dbReference type="ChEBI" id="CHEBI:456216"/>
        <dbReference type="EC" id="2.7.1.11"/>
    </reaction>
</comment>
<dbReference type="Pfam" id="PF00365">
    <property type="entry name" value="PFK"/>
    <property type="match status" value="1"/>
</dbReference>
<evidence type="ECO:0000256" key="8">
    <source>
        <dbReference type="ARBA" id="ARBA00022842"/>
    </source>
</evidence>
<evidence type="ECO:0000256" key="12">
    <source>
        <dbReference type="ARBA" id="ARBA00048072"/>
    </source>
</evidence>
<dbReference type="NCBIfam" id="NF005301">
    <property type="entry name" value="PRK06830.1"/>
    <property type="match status" value="1"/>
</dbReference>
<evidence type="ECO:0000256" key="3">
    <source>
        <dbReference type="ARBA" id="ARBA00022679"/>
    </source>
</evidence>
<dbReference type="GO" id="GO:0003872">
    <property type="term" value="F:6-phosphofructokinase activity"/>
    <property type="evidence" value="ECO:0007669"/>
    <property type="project" value="UniProtKB-EC"/>
</dbReference>
<evidence type="ECO:0000256" key="7">
    <source>
        <dbReference type="ARBA" id="ARBA00022840"/>
    </source>
</evidence>
<sequence length="437" mass="47510">MKPQHQFTQSQFEVARLGPCERTSPLQLSTTPGDGRCDYTPDDMRILFEPRFRAGEPICPLSMEHAGARERIYFDPMEVKAAIVTCGGLSPGINNVVRTIVLELIHNYGVPEVWGIRYGYEGLNGNVGRPPIALTPEVVENIHHRGGTILGTSRGPQLPADTVDFLTARGINMLFCIGGDGTQAGAHAMAQEVERRGLKIAVIGIPKTIDNDIEFCFTTFGFATAVGQAEIAIDRAHVEAKSVYNGVGLVKLMGREAGFITATAVLASGEANFCLVPEIPLELHGPDGFLAKLKRRLLAREHAVVVVAEGAGQHLLDEIQGADASGNRRLADIGYFLKAEIERYLKAEGIPTGVKYFDPSYLIRSLPAEAVDSLICERFARAAVHAAMSGRTDMLVGLWHNHLVHVPLGTSTGLKKRLDPESELWTSVLSLTGQEKW</sequence>
<proteinExistence type="inferred from homology"/>
<dbReference type="SUPFAM" id="SSF53784">
    <property type="entry name" value="Phosphofructokinase"/>
    <property type="match status" value="1"/>
</dbReference>
<dbReference type="GO" id="GO:0046872">
    <property type="term" value="F:metal ion binding"/>
    <property type="evidence" value="ECO:0007669"/>
    <property type="project" value="UniProtKB-KW"/>
</dbReference>
<feature type="domain" description="Phosphofructokinase" evidence="13">
    <location>
        <begin position="81"/>
        <end position="386"/>
    </location>
</feature>
<reference evidence="14 15" key="1">
    <citation type="submission" date="2019-02" db="EMBL/GenBank/DDBJ databases">
        <title>Deep-cultivation of Planctomycetes and their phenomic and genomic characterization uncovers novel biology.</title>
        <authorList>
            <person name="Wiegand S."/>
            <person name="Jogler M."/>
            <person name="Boedeker C."/>
            <person name="Pinto D."/>
            <person name="Vollmers J."/>
            <person name="Rivas-Marin E."/>
            <person name="Kohn T."/>
            <person name="Peeters S.H."/>
            <person name="Heuer A."/>
            <person name="Rast P."/>
            <person name="Oberbeckmann S."/>
            <person name="Bunk B."/>
            <person name="Jeske O."/>
            <person name="Meyerdierks A."/>
            <person name="Storesund J.E."/>
            <person name="Kallscheuer N."/>
            <person name="Luecker S."/>
            <person name="Lage O.M."/>
            <person name="Pohl T."/>
            <person name="Merkel B.J."/>
            <person name="Hornburger P."/>
            <person name="Mueller R.-W."/>
            <person name="Bruemmer F."/>
            <person name="Labrenz M."/>
            <person name="Spormann A.M."/>
            <person name="Op den Camp H."/>
            <person name="Overmann J."/>
            <person name="Amann R."/>
            <person name="Jetten M.S.M."/>
            <person name="Mascher T."/>
            <person name="Medema M.H."/>
            <person name="Devos D.P."/>
            <person name="Kaster A.-K."/>
            <person name="Ovreas L."/>
            <person name="Rohde M."/>
            <person name="Galperin M.Y."/>
            <person name="Jogler C."/>
        </authorList>
    </citation>
    <scope>NUCLEOTIDE SEQUENCE [LARGE SCALE GENOMIC DNA]</scope>
    <source>
        <strain evidence="14 15">I41</strain>
    </source>
</reference>
<gene>
    <name evidence="14" type="primary">pfkA1_1</name>
    <name evidence="14" type="ORF">I41_02370</name>
</gene>
<dbReference type="GO" id="GO:0006002">
    <property type="term" value="P:fructose 6-phosphate metabolic process"/>
    <property type="evidence" value="ECO:0007669"/>
    <property type="project" value="InterPro"/>
</dbReference>
<dbReference type="Gene3D" id="3.40.50.450">
    <property type="match status" value="1"/>
</dbReference>
<evidence type="ECO:0000256" key="10">
    <source>
        <dbReference type="ARBA" id="ARBA00038478"/>
    </source>
</evidence>
<dbReference type="InterPro" id="IPR035966">
    <property type="entry name" value="PKF_sf"/>
</dbReference>